<dbReference type="Proteomes" id="UP000176294">
    <property type="component" value="Unassembled WGS sequence"/>
</dbReference>
<protein>
    <submittedName>
        <fullName evidence="3">Uncharacterized protein</fullName>
    </submittedName>
</protein>
<accession>A0A1G1SWD2</accession>
<comment type="caution">
    <text evidence="3">The sequence shown here is derived from an EMBL/GenBank/DDBJ whole genome shotgun (WGS) entry which is preliminary data.</text>
</comment>
<proteinExistence type="predicted"/>
<evidence type="ECO:0000256" key="2">
    <source>
        <dbReference type="SAM" id="Phobius"/>
    </source>
</evidence>
<dbReference type="EMBL" id="MDZB01000137">
    <property type="protein sequence ID" value="OGX82913.1"/>
    <property type="molecule type" value="Genomic_DNA"/>
</dbReference>
<keyword evidence="2" id="KW-0812">Transmembrane</keyword>
<keyword evidence="2" id="KW-1133">Transmembrane helix</keyword>
<reference evidence="3 4" key="1">
    <citation type="submission" date="2016-08" db="EMBL/GenBank/DDBJ databases">
        <title>Hymenobacter coccineus sp. nov., Hymenobacter lapidarius sp. nov. and Hymenobacter glacialis sp. nov., isolated from Antarctic soil.</title>
        <authorList>
            <person name="Sedlacek I."/>
            <person name="Kralova S."/>
            <person name="Kyrova K."/>
            <person name="Maslanova I."/>
            <person name="Stankova E."/>
            <person name="Vrbovska V."/>
            <person name="Nemec M."/>
            <person name="Bartak M."/>
            <person name="Svec P."/>
            <person name="Busse H.-J."/>
            <person name="Pantucek R."/>
        </authorList>
    </citation>
    <scope>NUCLEOTIDE SEQUENCE [LARGE SCALE GENOMIC DNA]</scope>
    <source>
        <strain evidence="3 4">CCM 8643</strain>
    </source>
</reference>
<dbReference type="RefSeq" id="WP_070729651.1">
    <property type="nucleotide sequence ID" value="NZ_MDZB01000137.1"/>
</dbReference>
<keyword evidence="4" id="KW-1185">Reference proteome</keyword>
<organism evidence="3 4">
    <name type="scientific">Hymenobacter lapidarius</name>
    <dbReference type="NCBI Taxonomy" id="1908237"/>
    <lineage>
        <taxon>Bacteria</taxon>
        <taxon>Pseudomonadati</taxon>
        <taxon>Bacteroidota</taxon>
        <taxon>Cytophagia</taxon>
        <taxon>Cytophagales</taxon>
        <taxon>Hymenobacteraceae</taxon>
        <taxon>Hymenobacter</taxon>
    </lineage>
</organism>
<feature type="region of interest" description="Disordered" evidence="1">
    <location>
        <begin position="1"/>
        <end position="34"/>
    </location>
</feature>
<gene>
    <name evidence="3" type="ORF">BEN47_18010</name>
</gene>
<evidence type="ECO:0000313" key="4">
    <source>
        <dbReference type="Proteomes" id="UP000176294"/>
    </source>
</evidence>
<evidence type="ECO:0000256" key="1">
    <source>
        <dbReference type="SAM" id="MobiDB-lite"/>
    </source>
</evidence>
<feature type="compositionally biased region" description="Basic and acidic residues" evidence="1">
    <location>
        <begin position="19"/>
        <end position="34"/>
    </location>
</feature>
<feature type="transmembrane region" description="Helical" evidence="2">
    <location>
        <begin position="39"/>
        <end position="59"/>
    </location>
</feature>
<evidence type="ECO:0000313" key="3">
    <source>
        <dbReference type="EMBL" id="OGX82913.1"/>
    </source>
</evidence>
<keyword evidence="2" id="KW-0472">Membrane</keyword>
<dbReference type="AlphaFoldDB" id="A0A1G1SWD2"/>
<sequence length="65" mass="7381">MQTIHPSPHKTAYQRPYKSRNERRQVDRSKHDESSDYKFLVRVGIAIGVVIAVVLGFVIKGLTEG</sequence>
<name>A0A1G1SWD2_9BACT</name>
<dbReference type="OrthoDB" id="887354at2"/>